<dbReference type="AlphaFoldDB" id="A0A2I0VYA5"/>
<dbReference type="PROSITE" id="PS50082">
    <property type="entry name" value="WD_REPEATS_2"/>
    <property type="match status" value="5"/>
</dbReference>
<feature type="repeat" description="WD" evidence="5">
    <location>
        <begin position="58"/>
        <end position="99"/>
    </location>
</feature>
<evidence type="ECO:0000313" key="7">
    <source>
        <dbReference type="Proteomes" id="UP000233837"/>
    </source>
</evidence>
<dbReference type="InterPro" id="IPR019775">
    <property type="entry name" value="WD40_repeat_CS"/>
</dbReference>
<dbReference type="Proteomes" id="UP000233837">
    <property type="component" value="Unassembled WGS sequence"/>
</dbReference>
<protein>
    <submittedName>
        <fullName evidence="6">Guanine nucleotide-binding protein subunit beta-like protein</fullName>
    </submittedName>
</protein>
<dbReference type="InterPro" id="IPR015943">
    <property type="entry name" value="WD40/YVTN_repeat-like_dom_sf"/>
</dbReference>
<proteinExistence type="inferred from homology"/>
<organism evidence="6 7">
    <name type="scientific">Dendrobium catenatum</name>
    <dbReference type="NCBI Taxonomy" id="906689"/>
    <lineage>
        <taxon>Eukaryota</taxon>
        <taxon>Viridiplantae</taxon>
        <taxon>Streptophyta</taxon>
        <taxon>Embryophyta</taxon>
        <taxon>Tracheophyta</taxon>
        <taxon>Spermatophyta</taxon>
        <taxon>Magnoliopsida</taxon>
        <taxon>Liliopsida</taxon>
        <taxon>Asparagales</taxon>
        <taxon>Orchidaceae</taxon>
        <taxon>Epidendroideae</taxon>
        <taxon>Malaxideae</taxon>
        <taxon>Dendrobiinae</taxon>
        <taxon>Dendrobium</taxon>
    </lineage>
</organism>
<comment type="similarity">
    <text evidence="1">Belongs to the WD repeat G protein beta family. Ribosomal protein RACK1 subfamily.</text>
</comment>
<evidence type="ECO:0000256" key="4">
    <source>
        <dbReference type="ARBA" id="ARBA00023274"/>
    </source>
</evidence>
<dbReference type="InterPro" id="IPR020472">
    <property type="entry name" value="WD40_PAC1"/>
</dbReference>
<reference evidence="6 7" key="1">
    <citation type="journal article" date="2016" name="Sci. Rep.">
        <title>The Dendrobium catenatum Lindl. genome sequence provides insights into polysaccharide synthase, floral development and adaptive evolution.</title>
        <authorList>
            <person name="Zhang G.Q."/>
            <person name="Xu Q."/>
            <person name="Bian C."/>
            <person name="Tsai W.C."/>
            <person name="Yeh C.M."/>
            <person name="Liu K.W."/>
            <person name="Yoshida K."/>
            <person name="Zhang L.S."/>
            <person name="Chang S.B."/>
            <person name="Chen F."/>
            <person name="Shi Y."/>
            <person name="Su Y.Y."/>
            <person name="Zhang Y.Q."/>
            <person name="Chen L.J."/>
            <person name="Yin Y."/>
            <person name="Lin M."/>
            <person name="Huang H."/>
            <person name="Deng H."/>
            <person name="Wang Z.W."/>
            <person name="Zhu S.L."/>
            <person name="Zhao X."/>
            <person name="Deng C."/>
            <person name="Niu S.C."/>
            <person name="Huang J."/>
            <person name="Wang M."/>
            <person name="Liu G.H."/>
            <person name="Yang H.J."/>
            <person name="Xiao X.J."/>
            <person name="Hsiao Y.Y."/>
            <person name="Wu W.L."/>
            <person name="Chen Y.Y."/>
            <person name="Mitsuda N."/>
            <person name="Ohme-Takagi M."/>
            <person name="Luo Y.B."/>
            <person name="Van de Peer Y."/>
            <person name="Liu Z.J."/>
        </authorList>
    </citation>
    <scope>NUCLEOTIDE SEQUENCE [LARGE SCALE GENOMIC DNA]</scope>
    <source>
        <tissue evidence="6">The whole plant</tissue>
    </source>
</reference>
<evidence type="ECO:0000256" key="1">
    <source>
        <dbReference type="ARBA" id="ARBA00007253"/>
    </source>
</evidence>
<sequence length="335" mass="37540">MLSAHSAAVTAIATPIDHGDMMVSSSRDKSIVVWDLTKSWLPNHHDLPSLVGLPRRRLTGHSHFIQDVALSFDGQFALSGSWDGELRLWDLEKGCTTRRFIGHTNSVLSVAFSFDNRQIVSGSRDKTIKLWNTIGSCKYTIQNGLDGGGHSNWVSSVRFIRTAQPTIVSGSWDRTVKVWNLTNCKLQRTMTDHAGYVNAVTVSPDGSVCASGGRDDEALLWDINGGKKLYSLNTMTTVHAVCFCPNRYWLCAATQHGVLIWDLDNRAVVQDIKLETPTTNRKGTSKVRIYAKLLRLLIILAIYTLLSCRRFLRDCLFFKEAYTVARYGFHRISED</sequence>
<dbReference type="SUPFAM" id="SSF50978">
    <property type="entry name" value="WD40 repeat-like"/>
    <property type="match status" value="1"/>
</dbReference>
<dbReference type="Gene3D" id="2.130.10.10">
    <property type="entry name" value="YVTN repeat-like/Quinoprotein amine dehydrogenase"/>
    <property type="match status" value="1"/>
</dbReference>
<reference evidence="6 7" key="2">
    <citation type="journal article" date="2017" name="Nature">
        <title>The Apostasia genome and the evolution of orchids.</title>
        <authorList>
            <person name="Zhang G.Q."/>
            <person name="Liu K.W."/>
            <person name="Li Z."/>
            <person name="Lohaus R."/>
            <person name="Hsiao Y.Y."/>
            <person name="Niu S.C."/>
            <person name="Wang J.Y."/>
            <person name="Lin Y.C."/>
            <person name="Xu Q."/>
            <person name="Chen L.J."/>
            <person name="Yoshida K."/>
            <person name="Fujiwara S."/>
            <person name="Wang Z.W."/>
            <person name="Zhang Y.Q."/>
            <person name="Mitsuda N."/>
            <person name="Wang M."/>
            <person name="Liu G.H."/>
            <person name="Pecoraro L."/>
            <person name="Huang H.X."/>
            <person name="Xiao X.J."/>
            <person name="Lin M."/>
            <person name="Wu X.Y."/>
            <person name="Wu W.L."/>
            <person name="Chen Y.Y."/>
            <person name="Chang S.B."/>
            <person name="Sakamoto S."/>
            <person name="Ohme-Takagi M."/>
            <person name="Yagi M."/>
            <person name="Zeng S.J."/>
            <person name="Shen C.Y."/>
            <person name="Yeh C.M."/>
            <person name="Luo Y.B."/>
            <person name="Tsai W.C."/>
            <person name="Van de Peer Y."/>
            <person name="Liu Z.J."/>
        </authorList>
    </citation>
    <scope>NUCLEOTIDE SEQUENCE [LARGE SCALE GENOMIC DNA]</scope>
    <source>
        <tissue evidence="6">The whole plant</tissue>
    </source>
</reference>
<dbReference type="PROSITE" id="PS00678">
    <property type="entry name" value="WD_REPEATS_1"/>
    <property type="match status" value="4"/>
</dbReference>
<dbReference type="STRING" id="906689.A0A2I0VYA5"/>
<keyword evidence="2 5" id="KW-0853">WD repeat</keyword>
<keyword evidence="7" id="KW-1185">Reference proteome</keyword>
<gene>
    <name evidence="6" type="primary">GB1</name>
    <name evidence="6" type="ORF">MA16_Dca024166</name>
</gene>
<dbReference type="GO" id="GO:1990904">
    <property type="term" value="C:ribonucleoprotein complex"/>
    <property type="evidence" value="ECO:0007669"/>
    <property type="project" value="UniProtKB-KW"/>
</dbReference>
<dbReference type="PANTHER" id="PTHR19868">
    <property type="entry name" value="RECEPTOR FOR ACTIVATED PROTEIN KINASE C RACK1"/>
    <property type="match status" value="1"/>
</dbReference>
<keyword evidence="3" id="KW-0677">Repeat</keyword>
<evidence type="ECO:0000256" key="3">
    <source>
        <dbReference type="ARBA" id="ARBA00022737"/>
    </source>
</evidence>
<dbReference type="InterPro" id="IPR045223">
    <property type="entry name" value="RACK1-like"/>
</dbReference>
<dbReference type="EMBL" id="KZ503101">
    <property type="protein sequence ID" value="PKU68397.1"/>
    <property type="molecule type" value="Genomic_DNA"/>
</dbReference>
<feature type="repeat" description="WD" evidence="5">
    <location>
        <begin position="2"/>
        <end position="36"/>
    </location>
</feature>
<feature type="repeat" description="WD" evidence="5">
    <location>
        <begin position="100"/>
        <end position="132"/>
    </location>
</feature>
<dbReference type="GO" id="GO:0043022">
    <property type="term" value="F:ribosome binding"/>
    <property type="evidence" value="ECO:0007669"/>
    <property type="project" value="InterPro"/>
</dbReference>
<dbReference type="GO" id="GO:0045182">
    <property type="term" value="F:translation regulator activity"/>
    <property type="evidence" value="ECO:0007669"/>
    <property type="project" value="InterPro"/>
</dbReference>
<evidence type="ECO:0000256" key="2">
    <source>
        <dbReference type="ARBA" id="ARBA00022574"/>
    </source>
</evidence>
<keyword evidence="4" id="KW-0687">Ribonucleoprotein</keyword>
<dbReference type="CDD" id="cd00200">
    <property type="entry name" value="WD40"/>
    <property type="match status" value="1"/>
</dbReference>
<feature type="repeat" description="WD" evidence="5">
    <location>
        <begin position="190"/>
        <end position="231"/>
    </location>
</feature>
<name>A0A2I0VYA5_9ASPA</name>
<dbReference type="PROSITE" id="PS50294">
    <property type="entry name" value="WD_REPEATS_REGION"/>
    <property type="match status" value="5"/>
</dbReference>
<feature type="repeat" description="WD" evidence="5">
    <location>
        <begin position="147"/>
        <end position="189"/>
    </location>
</feature>
<evidence type="ECO:0000256" key="5">
    <source>
        <dbReference type="PROSITE-ProRule" id="PRU00221"/>
    </source>
</evidence>
<accession>A0A2I0VYA5</accession>
<evidence type="ECO:0000313" key="6">
    <source>
        <dbReference type="EMBL" id="PKU68397.1"/>
    </source>
</evidence>
<dbReference type="Pfam" id="PF00400">
    <property type="entry name" value="WD40"/>
    <property type="match status" value="6"/>
</dbReference>
<dbReference type="SMART" id="SM00320">
    <property type="entry name" value="WD40"/>
    <property type="match status" value="6"/>
</dbReference>
<dbReference type="FunFam" id="2.130.10.10:FF:000615">
    <property type="entry name" value="Receptor for activated C kinase 1"/>
    <property type="match status" value="1"/>
</dbReference>
<dbReference type="InterPro" id="IPR001680">
    <property type="entry name" value="WD40_rpt"/>
</dbReference>
<dbReference type="InterPro" id="IPR036322">
    <property type="entry name" value="WD40_repeat_dom_sf"/>
</dbReference>
<dbReference type="PRINTS" id="PR00320">
    <property type="entry name" value="GPROTEINBRPT"/>
</dbReference>